<evidence type="ECO:0000256" key="13">
    <source>
        <dbReference type="SAM" id="Phobius"/>
    </source>
</evidence>
<feature type="transmembrane region" description="Helical" evidence="13">
    <location>
        <begin position="270"/>
        <end position="294"/>
    </location>
</feature>
<gene>
    <name evidence="16" type="primary">ftsX</name>
    <name evidence="16" type="ORF">NCTC10296_01911</name>
</gene>
<dbReference type="GO" id="GO:0051301">
    <property type="term" value="P:cell division"/>
    <property type="evidence" value="ECO:0007669"/>
    <property type="project" value="UniProtKB-KW"/>
</dbReference>
<evidence type="ECO:0000256" key="12">
    <source>
        <dbReference type="PIRNR" id="PIRNR003097"/>
    </source>
</evidence>
<evidence type="ECO:0000256" key="9">
    <source>
        <dbReference type="ARBA" id="ARBA00022989"/>
    </source>
</evidence>
<dbReference type="Pfam" id="PF02687">
    <property type="entry name" value="FtsX"/>
    <property type="match status" value="1"/>
</dbReference>
<feature type="domain" description="ABC3 transporter permease C-terminal" evidence="14">
    <location>
        <begin position="180"/>
        <end position="294"/>
    </location>
</feature>
<evidence type="ECO:0000313" key="17">
    <source>
        <dbReference type="Proteomes" id="UP000279284"/>
    </source>
</evidence>
<dbReference type="GO" id="GO:0005886">
    <property type="term" value="C:plasma membrane"/>
    <property type="evidence" value="ECO:0007669"/>
    <property type="project" value="UniProtKB-SubCell"/>
</dbReference>
<keyword evidence="9 13" id="KW-1133">Transmembrane helix</keyword>
<evidence type="ECO:0000256" key="11">
    <source>
        <dbReference type="ARBA" id="ARBA00023306"/>
    </source>
</evidence>
<dbReference type="OrthoDB" id="9813411at2"/>
<dbReference type="Gene3D" id="3.30.70.3040">
    <property type="match status" value="1"/>
</dbReference>
<evidence type="ECO:0000256" key="5">
    <source>
        <dbReference type="ARBA" id="ARBA00022475"/>
    </source>
</evidence>
<evidence type="ECO:0000256" key="1">
    <source>
        <dbReference type="ARBA" id="ARBA00004429"/>
    </source>
</evidence>
<feature type="transmembrane region" description="Helical" evidence="13">
    <location>
        <begin position="177"/>
        <end position="197"/>
    </location>
</feature>
<organism evidence="16 17">
    <name type="scientific">Neisseria canis</name>
    <dbReference type="NCBI Taxonomy" id="493"/>
    <lineage>
        <taxon>Bacteria</taxon>
        <taxon>Pseudomonadati</taxon>
        <taxon>Pseudomonadota</taxon>
        <taxon>Betaproteobacteria</taxon>
        <taxon>Neisseriales</taxon>
        <taxon>Neisseriaceae</taxon>
        <taxon>Neisseria</taxon>
    </lineage>
</organism>
<protein>
    <recommendedName>
        <fullName evidence="4 12">Cell division protein FtsX</fullName>
    </recommendedName>
</protein>
<feature type="transmembrane region" description="Helical" evidence="13">
    <location>
        <begin position="229"/>
        <end position="249"/>
    </location>
</feature>
<feature type="transmembrane region" description="Helical" evidence="13">
    <location>
        <begin position="26"/>
        <end position="49"/>
    </location>
</feature>
<dbReference type="KEGG" id="nci:NCTC10296_01911"/>
<dbReference type="RefSeq" id="WP_085416163.1">
    <property type="nucleotide sequence ID" value="NZ_CAUJPY010000003.1"/>
</dbReference>
<sequence>MNFKHYFSLHAESAKSAAAQFIRQPFGMFLILIMLSIAMTLPLSLYLGVQSAQALIGKMNEAPQITLYMELGADTGDNEEVRKLLSQDKRIEKYEFVGKQQGLDELQKSMGGQDLVSMLDENPLPDVFIVTPQGHPAPAQMKALQNDLNQFPMVESAELDAEWMQTLYQVNDFIRKIFYFLAVTLSLAFVLVAHNTIRLQILSRKEEIEITKLLGAPSSFIRRPFLYQAAWQSLLAAGVSLVLCAWLMTSSRPLVNQIFKPYGVNIEWRFFTFPEILLVLLVVTALGMGGAWLATQQHLLGFKAKKS</sequence>
<dbReference type="PANTHER" id="PTHR47755">
    <property type="entry name" value="CELL DIVISION PROTEIN FTSX"/>
    <property type="match status" value="1"/>
</dbReference>
<dbReference type="InterPro" id="IPR040690">
    <property type="entry name" value="FtsX_ECD"/>
</dbReference>
<comment type="function">
    <text evidence="12">Part of the ABC transporter FtsEX involved in cellular division.</text>
</comment>
<keyword evidence="5 12" id="KW-1003">Cell membrane</keyword>
<reference evidence="16 17" key="1">
    <citation type="submission" date="2018-12" db="EMBL/GenBank/DDBJ databases">
        <authorList>
            <consortium name="Pathogen Informatics"/>
        </authorList>
    </citation>
    <scope>NUCLEOTIDE SEQUENCE [LARGE SCALE GENOMIC DNA]</scope>
    <source>
        <strain evidence="16 17">NCTC10296</strain>
    </source>
</reference>
<keyword evidence="6 12" id="KW-0997">Cell inner membrane</keyword>
<keyword evidence="11 12" id="KW-0131">Cell cycle</keyword>
<dbReference type="STRING" id="493.BWD07_04340"/>
<dbReference type="EMBL" id="LR134313">
    <property type="protein sequence ID" value="VEF02666.1"/>
    <property type="molecule type" value="Genomic_DNA"/>
</dbReference>
<comment type="similarity">
    <text evidence="2 12">Belongs to the ABC-4 integral membrane protein family. FtsX subfamily.</text>
</comment>
<keyword evidence="8 13" id="KW-0812">Transmembrane</keyword>
<feature type="domain" description="FtsX extracellular" evidence="15">
    <location>
        <begin position="64"/>
        <end position="156"/>
    </location>
</feature>
<proteinExistence type="inferred from homology"/>
<name>A0A1X3CYQ5_9NEIS</name>
<dbReference type="Proteomes" id="UP000279284">
    <property type="component" value="Chromosome"/>
</dbReference>
<evidence type="ECO:0000256" key="7">
    <source>
        <dbReference type="ARBA" id="ARBA00022618"/>
    </source>
</evidence>
<evidence type="ECO:0000256" key="4">
    <source>
        <dbReference type="ARBA" id="ARBA00021907"/>
    </source>
</evidence>
<accession>A0A1X3CYQ5</accession>
<dbReference type="InterPro" id="IPR003838">
    <property type="entry name" value="ABC3_permease_C"/>
</dbReference>
<evidence type="ECO:0000256" key="10">
    <source>
        <dbReference type="ARBA" id="ARBA00023136"/>
    </source>
</evidence>
<evidence type="ECO:0000256" key="2">
    <source>
        <dbReference type="ARBA" id="ARBA00007379"/>
    </source>
</evidence>
<dbReference type="InterPro" id="IPR004513">
    <property type="entry name" value="FtsX"/>
</dbReference>
<keyword evidence="10 12" id="KW-0472">Membrane</keyword>
<evidence type="ECO:0000259" key="15">
    <source>
        <dbReference type="Pfam" id="PF18075"/>
    </source>
</evidence>
<evidence type="ECO:0000313" key="16">
    <source>
        <dbReference type="EMBL" id="VEF02666.1"/>
    </source>
</evidence>
<comment type="subcellular location">
    <subcellularLocation>
        <location evidence="1">Cell inner membrane</location>
        <topology evidence="1">Multi-pass membrane protein</topology>
    </subcellularLocation>
</comment>
<dbReference type="PIRSF" id="PIRSF003097">
    <property type="entry name" value="FtsX"/>
    <property type="match status" value="1"/>
</dbReference>
<evidence type="ECO:0000256" key="3">
    <source>
        <dbReference type="ARBA" id="ARBA00011160"/>
    </source>
</evidence>
<evidence type="ECO:0000256" key="8">
    <source>
        <dbReference type="ARBA" id="ARBA00022692"/>
    </source>
</evidence>
<dbReference type="Pfam" id="PF18075">
    <property type="entry name" value="FtsX_ECD"/>
    <property type="match status" value="1"/>
</dbReference>
<evidence type="ECO:0000256" key="6">
    <source>
        <dbReference type="ARBA" id="ARBA00022519"/>
    </source>
</evidence>
<dbReference type="InterPro" id="IPR047590">
    <property type="entry name" value="FtsX_proteobact-type"/>
</dbReference>
<evidence type="ECO:0000259" key="14">
    <source>
        <dbReference type="Pfam" id="PF02687"/>
    </source>
</evidence>
<dbReference type="NCBIfam" id="TIGR00439">
    <property type="entry name" value="FtsX_Gneg"/>
    <property type="match status" value="1"/>
</dbReference>
<dbReference type="PANTHER" id="PTHR47755:SF1">
    <property type="entry name" value="CELL DIVISION PROTEIN FTSX"/>
    <property type="match status" value="1"/>
</dbReference>
<keyword evidence="17" id="KW-1185">Reference proteome</keyword>
<dbReference type="GO" id="GO:0032153">
    <property type="term" value="C:cell division site"/>
    <property type="evidence" value="ECO:0007669"/>
    <property type="project" value="TreeGrafter"/>
</dbReference>
<dbReference type="AlphaFoldDB" id="A0A1X3CYQ5"/>
<comment type="subunit">
    <text evidence="3">Forms a membrane-associated complex with FtsE.</text>
</comment>
<keyword evidence="7 12" id="KW-0132">Cell division</keyword>